<evidence type="ECO:0000313" key="3">
    <source>
        <dbReference type="Proteomes" id="UP000250235"/>
    </source>
</evidence>
<evidence type="ECO:0000313" key="2">
    <source>
        <dbReference type="EMBL" id="KZV33414.1"/>
    </source>
</evidence>
<accession>A0A2Z7BG74</accession>
<evidence type="ECO:0000256" key="1">
    <source>
        <dbReference type="SAM" id="MobiDB-lite"/>
    </source>
</evidence>
<protein>
    <submittedName>
        <fullName evidence="2">F-box/kelch-repeat protein</fullName>
    </submittedName>
</protein>
<feature type="compositionally biased region" description="Polar residues" evidence="1">
    <location>
        <begin position="7"/>
        <end position="16"/>
    </location>
</feature>
<keyword evidence="3" id="KW-1185">Reference proteome</keyword>
<dbReference type="Proteomes" id="UP000250235">
    <property type="component" value="Unassembled WGS sequence"/>
</dbReference>
<proteinExistence type="predicted"/>
<sequence length="94" mass="9915">MRAAATSDCSSHSNSLLRPPLAGAPLAGPPPGLDGSNGTNHGPNHGLKLPHEGWEHVTCAWHKAMRHPCLVLGPAVVFPRTSHRLLTLDVARPP</sequence>
<gene>
    <name evidence="2" type="ORF">F511_02174</name>
</gene>
<name>A0A2Z7BG74_9LAMI</name>
<dbReference type="EMBL" id="KV005811">
    <property type="protein sequence ID" value="KZV33414.1"/>
    <property type="molecule type" value="Genomic_DNA"/>
</dbReference>
<organism evidence="2 3">
    <name type="scientific">Dorcoceras hygrometricum</name>
    <dbReference type="NCBI Taxonomy" id="472368"/>
    <lineage>
        <taxon>Eukaryota</taxon>
        <taxon>Viridiplantae</taxon>
        <taxon>Streptophyta</taxon>
        <taxon>Embryophyta</taxon>
        <taxon>Tracheophyta</taxon>
        <taxon>Spermatophyta</taxon>
        <taxon>Magnoliopsida</taxon>
        <taxon>eudicotyledons</taxon>
        <taxon>Gunneridae</taxon>
        <taxon>Pentapetalae</taxon>
        <taxon>asterids</taxon>
        <taxon>lamiids</taxon>
        <taxon>Lamiales</taxon>
        <taxon>Gesneriaceae</taxon>
        <taxon>Didymocarpoideae</taxon>
        <taxon>Trichosporeae</taxon>
        <taxon>Loxocarpinae</taxon>
        <taxon>Dorcoceras</taxon>
    </lineage>
</organism>
<feature type="region of interest" description="Disordered" evidence="1">
    <location>
        <begin position="1"/>
        <end position="49"/>
    </location>
</feature>
<reference evidence="2 3" key="1">
    <citation type="journal article" date="2015" name="Proc. Natl. Acad. Sci. U.S.A.">
        <title>The resurrection genome of Boea hygrometrica: A blueprint for survival of dehydration.</title>
        <authorList>
            <person name="Xiao L."/>
            <person name="Yang G."/>
            <person name="Zhang L."/>
            <person name="Yang X."/>
            <person name="Zhao S."/>
            <person name="Ji Z."/>
            <person name="Zhou Q."/>
            <person name="Hu M."/>
            <person name="Wang Y."/>
            <person name="Chen M."/>
            <person name="Xu Y."/>
            <person name="Jin H."/>
            <person name="Xiao X."/>
            <person name="Hu G."/>
            <person name="Bao F."/>
            <person name="Hu Y."/>
            <person name="Wan P."/>
            <person name="Li L."/>
            <person name="Deng X."/>
            <person name="Kuang T."/>
            <person name="Xiang C."/>
            <person name="Zhu J.K."/>
            <person name="Oliver M.J."/>
            <person name="He Y."/>
        </authorList>
    </citation>
    <scope>NUCLEOTIDE SEQUENCE [LARGE SCALE GENOMIC DNA]</scope>
    <source>
        <strain evidence="3">cv. XS01</strain>
    </source>
</reference>
<dbReference type="AlphaFoldDB" id="A0A2Z7BG74"/>